<dbReference type="OrthoDB" id="267634at2759"/>
<protein>
    <recommendedName>
        <fullName evidence="4">CRIB domain-containing protein</fullName>
    </recommendedName>
</protein>
<evidence type="ECO:0000256" key="1">
    <source>
        <dbReference type="SAM" id="MobiDB-lite"/>
    </source>
</evidence>
<evidence type="ECO:0000313" key="2">
    <source>
        <dbReference type="EMBL" id="ESL10701.1"/>
    </source>
</evidence>
<comment type="caution">
    <text evidence="2">The sequence shown here is derived from an EMBL/GenBank/DDBJ whole genome shotgun (WGS) entry which is preliminary data.</text>
</comment>
<evidence type="ECO:0008006" key="4">
    <source>
        <dbReference type="Google" id="ProtNLM"/>
    </source>
</evidence>
<name>A0A061J9D2_TRYRA</name>
<feature type="region of interest" description="Disordered" evidence="1">
    <location>
        <begin position="303"/>
        <end position="336"/>
    </location>
</feature>
<feature type="region of interest" description="Disordered" evidence="1">
    <location>
        <begin position="145"/>
        <end position="168"/>
    </location>
</feature>
<evidence type="ECO:0000313" key="3">
    <source>
        <dbReference type="Proteomes" id="UP000031737"/>
    </source>
</evidence>
<organism evidence="2 3">
    <name type="scientific">Trypanosoma rangeli SC58</name>
    <dbReference type="NCBI Taxonomy" id="429131"/>
    <lineage>
        <taxon>Eukaryota</taxon>
        <taxon>Discoba</taxon>
        <taxon>Euglenozoa</taxon>
        <taxon>Kinetoplastea</taxon>
        <taxon>Metakinetoplastina</taxon>
        <taxon>Trypanosomatida</taxon>
        <taxon>Trypanosomatidae</taxon>
        <taxon>Trypanosoma</taxon>
        <taxon>Herpetosoma</taxon>
    </lineage>
</organism>
<dbReference type="VEuPathDB" id="TriTrypDB:TRSC58_01561"/>
<gene>
    <name evidence="2" type="ORF">TRSC58_01561</name>
</gene>
<keyword evidence="3" id="KW-1185">Reference proteome</keyword>
<dbReference type="AlphaFoldDB" id="A0A061J9D2"/>
<sequence length="367" mass="40233">MRSLQLCHRGSVAPPLLWRLPLLRHLVPTRADGGIAIRRSHGGERVGEACVMRVALRRHSTARPPPVPPGGGAGAANGDQAAAPCGDAAEGHGGGDAAPAASLVSDSGTLRTVRLHNMPRTWLHEEVLQFLHQVAEHAGIAPPFSATATEADGHHHEEEDADDEDVTSAVPHVTSPFVARMHIPFGRRTGIVYGAPIIQLTSEALVCYLLNDLRFDPDDYRSRIYFTEVVSDVRHAFTTTATELTDAEASLKQEQRDALETLELDRYLMAPDLLYDMAKMRQRRLVTRRSKLLLHTFADAESPAEDAADEADEHVDDPASESKNRRLTRQKKSRQTLRCAGDYKELGRGSIHSVPLALPYVQGRRGT</sequence>
<feature type="compositionally biased region" description="Basic residues" evidence="1">
    <location>
        <begin position="325"/>
        <end position="335"/>
    </location>
</feature>
<feature type="compositionally biased region" description="Acidic residues" evidence="1">
    <location>
        <begin position="303"/>
        <end position="315"/>
    </location>
</feature>
<feature type="region of interest" description="Disordered" evidence="1">
    <location>
        <begin position="60"/>
        <end position="102"/>
    </location>
</feature>
<accession>A0A061J9D2</accession>
<proteinExistence type="predicted"/>
<feature type="compositionally biased region" description="Low complexity" evidence="1">
    <location>
        <begin position="76"/>
        <end position="88"/>
    </location>
</feature>
<reference evidence="2 3" key="1">
    <citation type="submission" date="2013-07" db="EMBL/GenBank/DDBJ databases">
        <authorList>
            <person name="Stoco P.H."/>
            <person name="Wagner G."/>
            <person name="Gerber A."/>
            <person name="Zaha A."/>
            <person name="Thompson C."/>
            <person name="Bartholomeu D.C."/>
            <person name="Luckemeyer D.D."/>
            <person name="Bahia D."/>
            <person name="Loreto E."/>
            <person name="Prestes E.B."/>
            <person name="Lima F.M."/>
            <person name="Rodrigues-Luiz G."/>
            <person name="Vallejo G.A."/>
            <person name="Filho J.F."/>
            <person name="Monteiro K.M."/>
            <person name="Tyler K.M."/>
            <person name="de Almeida L.G."/>
            <person name="Ortiz M.F."/>
            <person name="Siervo M.A."/>
            <person name="de Moraes M.H."/>
            <person name="Cunha O.L."/>
            <person name="Mendonca-Neto R."/>
            <person name="Silva R."/>
            <person name="Teixeira S.M."/>
            <person name="Murta S.M."/>
            <person name="Sincero T.C."/>
            <person name="Mendes T.A."/>
            <person name="Urmenyi T.P."/>
            <person name="Silva V.G."/>
            <person name="da Rocha W.D."/>
            <person name="Andersson B."/>
            <person name="Romanha A.J."/>
            <person name="Steindel M."/>
            <person name="de Vasconcelos A.T."/>
            <person name="Grisard E.C."/>
        </authorList>
    </citation>
    <scope>NUCLEOTIDE SEQUENCE [LARGE SCALE GENOMIC DNA]</scope>
    <source>
        <strain evidence="2 3">SC58</strain>
    </source>
</reference>
<dbReference type="Proteomes" id="UP000031737">
    <property type="component" value="Unassembled WGS sequence"/>
</dbReference>
<dbReference type="EMBL" id="AUPL01001561">
    <property type="protein sequence ID" value="ESL10701.1"/>
    <property type="molecule type" value="Genomic_DNA"/>
</dbReference>